<protein>
    <submittedName>
        <fullName evidence="2">14844_t:CDS:1</fullName>
    </submittedName>
</protein>
<evidence type="ECO:0000313" key="3">
    <source>
        <dbReference type="Proteomes" id="UP000789396"/>
    </source>
</evidence>
<keyword evidence="1" id="KW-0175">Coiled coil</keyword>
<sequence length="100" mass="11406">MVSLKDNLSDSQEIVQGTLNQLSQLRKNLQKIDAALHNTLTAQEKVYNIIEEYKDQHQDLANQWQNSLLEAKQNLQMLLNISQSEIQLLAKTASDARESL</sequence>
<dbReference type="AlphaFoldDB" id="A0A9N8Z1M0"/>
<gene>
    <name evidence="2" type="ORF">RFULGI_LOCUS869</name>
</gene>
<reference evidence="2" key="1">
    <citation type="submission" date="2021-06" db="EMBL/GenBank/DDBJ databases">
        <authorList>
            <person name="Kallberg Y."/>
            <person name="Tangrot J."/>
            <person name="Rosling A."/>
        </authorList>
    </citation>
    <scope>NUCLEOTIDE SEQUENCE</scope>
    <source>
        <strain evidence="2">IN212</strain>
    </source>
</reference>
<feature type="coiled-coil region" evidence="1">
    <location>
        <begin position="15"/>
        <end position="74"/>
    </location>
</feature>
<keyword evidence="3" id="KW-1185">Reference proteome</keyword>
<name>A0A9N8Z1M0_9GLOM</name>
<proteinExistence type="predicted"/>
<evidence type="ECO:0000313" key="2">
    <source>
        <dbReference type="EMBL" id="CAG8465293.1"/>
    </source>
</evidence>
<dbReference type="OrthoDB" id="5311848at2759"/>
<evidence type="ECO:0000256" key="1">
    <source>
        <dbReference type="SAM" id="Coils"/>
    </source>
</evidence>
<organism evidence="2 3">
    <name type="scientific">Racocetra fulgida</name>
    <dbReference type="NCBI Taxonomy" id="60492"/>
    <lineage>
        <taxon>Eukaryota</taxon>
        <taxon>Fungi</taxon>
        <taxon>Fungi incertae sedis</taxon>
        <taxon>Mucoromycota</taxon>
        <taxon>Glomeromycotina</taxon>
        <taxon>Glomeromycetes</taxon>
        <taxon>Diversisporales</taxon>
        <taxon>Gigasporaceae</taxon>
        <taxon>Racocetra</taxon>
    </lineage>
</organism>
<comment type="caution">
    <text evidence="2">The sequence shown here is derived from an EMBL/GenBank/DDBJ whole genome shotgun (WGS) entry which is preliminary data.</text>
</comment>
<dbReference type="Proteomes" id="UP000789396">
    <property type="component" value="Unassembled WGS sequence"/>
</dbReference>
<accession>A0A9N8Z1M0</accession>
<dbReference type="EMBL" id="CAJVPZ010000439">
    <property type="protein sequence ID" value="CAG8465293.1"/>
    <property type="molecule type" value="Genomic_DNA"/>
</dbReference>